<evidence type="ECO:0000313" key="2">
    <source>
        <dbReference type="Proteomes" id="UP001608902"/>
    </source>
</evidence>
<name>A0ABD6EBE3_9BILA</name>
<organism evidence="1 2">
    <name type="scientific">Gnathostoma spinigerum</name>
    <dbReference type="NCBI Taxonomy" id="75299"/>
    <lineage>
        <taxon>Eukaryota</taxon>
        <taxon>Metazoa</taxon>
        <taxon>Ecdysozoa</taxon>
        <taxon>Nematoda</taxon>
        <taxon>Chromadorea</taxon>
        <taxon>Rhabditida</taxon>
        <taxon>Spirurina</taxon>
        <taxon>Gnathostomatomorpha</taxon>
        <taxon>Gnathostomatoidea</taxon>
        <taxon>Gnathostomatidae</taxon>
        <taxon>Gnathostoma</taxon>
    </lineage>
</organism>
<protein>
    <submittedName>
        <fullName evidence="1">Uncharacterized protein</fullName>
    </submittedName>
</protein>
<comment type="caution">
    <text evidence="1">The sequence shown here is derived from an EMBL/GenBank/DDBJ whole genome shotgun (WGS) entry which is preliminary data.</text>
</comment>
<sequence>MSNYPETAGGTVANMRSECDGRIASLEEVLFMTSSIGMSPAVHIHKSGFILVIPITISSLPYVSASSDFPYLKPAKNSYQYFL</sequence>
<proteinExistence type="predicted"/>
<dbReference type="EMBL" id="JBGFUD010002245">
    <property type="protein sequence ID" value="MFH4977360.1"/>
    <property type="molecule type" value="Genomic_DNA"/>
</dbReference>
<reference evidence="1 2" key="1">
    <citation type="submission" date="2024-08" db="EMBL/GenBank/DDBJ databases">
        <title>Gnathostoma spinigerum genome.</title>
        <authorList>
            <person name="Gonzalez-Bertolin B."/>
            <person name="Monzon S."/>
            <person name="Zaballos A."/>
            <person name="Jimenez P."/>
            <person name="Dekumyoy P."/>
            <person name="Varona S."/>
            <person name="Cuesta I."/>
            <person name="Sumanam S."/>
            <person name="Adisakwattana P."/>
            <person name="Gasser R.B."/>
            <person name="Hernandez-Gonzalez A."/>
            <person name="Young N.D."/>
            <person name="Perteguer M.J."/>
        </authorList>
    </citation>
    <scope>NUCLEOTIDE SEQUENCE [LARGE SCALE GENOMIC DNA]</scope>
    <source>
        <strain evidence="1">AL3</strain>
        <tissue evidence="1">Liver</tissue>
    </source>
</reference>
<evidence type="ECO:0000313" key="1">
    <source>
        <dbReference type="EMBL" id="MFH4977360.1"/>
    </source>
</evidence>
<gene>
    <name evidence="1" type="ORF">AB6A40_004069</name>
</gene>
<accession>A0ABD6EBE3</accession>
<keyword evidence="2" id="KW-1185">Reference proteome</keyword>
<dbReference type="AlphaFoldDB" id="A0ABD6EBE3"/>
<dbReference type="Proteomes" id="UP001608902">
    <property type="component" value="Unassembled WGS sequence"/>
</dbReference>